<organism evidence="2 4">
    <name type="scientific">Corynebacterium imitans</name>
    <dbReference type="NCBI Taxonomy" id="156978"/>
    <lineage>
        <taxon>Bacteria</taxon>
        <taxon>Bacillati</taxon>
        <taxon>Actinomycetota</taxon>
        <taxon>Actinomycetes</taxon>
        <taxon>Mycobacteriales</taxon>
        <taxon>Corynebacteriaceae</taxon>
        <taxon>Corynebacterium</taxon>
    </lineage>
</organism>
<dbReference type="Proteomes" id="UP000028780">
    <property type="component" value="Chromosome"/>
</dbReference>
<dbReference type="Proteomes" id="UP000215374">
    <property type="component" value="Chromosome 1"/>
</dbReference>
<keyword evidence="1" id="KW-0812">Transmembrane</keyword>
<keyword evidence="1" id="KW-1133">Transmembrane helix</keyword>
<gene>
    <name evidence="2" type="ORF">CIMIT_08900</name>
    <name evidence="3" type="ORF">SAMEA4535761_01842</name>
</gene>
<proteinExistence type="predicted"/>
<evidence type="ECO:0000313" key="3">
    <source>
        <dbReference type="EMBL" id="SNV78418.1"/>
    </source>
</evidence>
<protein>
    <submittedName>
        <fullName evidence="2">Uncharacterized protein</fullName>
    </submittedName>
</protein>
<keyword evidence="1" id="KW-0472">Membrane</keyword>
<feature type="transmembrane region" description="Helical" evidence="1">
    <location>
        <begin position="12"/>
        <end position="34"/>
    </location>
</feature>
<dbReference type="OrthoDB" id="4414764at2"/>
<name>A0A076NSW3_9CORY</name>
<keyword evidence="4" id="KW-1185">Reference proteome</keyword>
<dbReference type="KEGG" id="cii:CIMIT_08900"/>
<evidence type="ECO:0000256" key="1">
    <source>
        <dbReference type="SAM" id="Phobius"/>
    </source>
</evidence>
<reference evidence="2 4" key="1">
    <citation type="submission" date="2014-08" db="EMBL/GenBank/DDBJ databases">
        <title>Complete genome sequence of Corynebacterium imitans DSM 44264, isolated from a five-month-old boy with suspected pharyngeal diphtheria.</title>
        <authorList>
            <person name="Mollmann S."/>
            <person name="Albersmeier A."/>
            <person name="Ruckert C."/>
            <person name="Tauch A."/>
        </authorList>
    </citation>
    <scope>NUCLEOTIDE SEQUENCE [LARGE SCALE GENOMIC DNA]</scope>
    <source>
        <strain evidence="2 4">DSM 44264</strain>
    </source>
</reference>
<dbReference type="HOGENOM" id="CLU_192798_1_0_11"/>
<evidence type="ECO:0000313" key="2">
    <source>
        <dbReference type="EMBL" id="AIJ34002.1"/>
    </source>
</evidence>
<accession>A0A076NSW3</accession>
<dbReference type="EMBL" id="CP009211">
    <property type="protein sequence ID" value="AIJ34002.1"/>
    <property type="molecule type" value="Genomic_DNA"/>
</dbReference>
<dbReference type="RefSeq" id="WP_144311837.1">
    <property type="nucleotide sequence ID" value="NZ_CP009211.1"/>
</dbReference>
<sequence length="87" mass="9458">MYRTGHGRSRNPVLLTAPVGSVADVCAALSVAVFGPKRPAPKNLDGLADLLREAHPARVVACDWQLPADETRKVVAVFRDNRVELVR</sequence>
<reference evidence="3 5" key="2">
    <citation type="submission" date="2017-06" db="EMBL/GenBank/DDBJ databases">
        <authorList>
            <consortium name="Pathogen Informatics"/>
        </authorList>
    </citation>
    <scope>NUCLEOTIDE SEQUENCE [LARGE SCALE GENOMIC DNA]</scope>
    <source>
        <strain evidence="3 5">NCTC13015</strain>
    </source>
</reference>
<evidence type="ECO:0000313" key="5">
    <source>
        <dbReference type="Proteomes" id="UP000215374"/>
    </source>
</evidence>
<dbReference type="EMBL" id="LT906467">
    <property type="protein sequence ID" value="SNV78418.1"/>
    <property type="molecule type" value="Genomic_DNA"/>
</dbReference>
<dbReference type="eggNOG" id="ENOG50328X0">
    <property type="taxonomic scope" value="Bacteria"/>
</dbReference>
<evidence type="ECO:0000313" key="4">
    <source>
        <dbReference type="Proteomes" id="UP000028780"/>
    </source>
</evidence>
<dbReference type="AlphaFoldDB" id="A0A076NSW3"/>